<proteinExistence type="predicted"/>
<dbReference type="GO" id="GO:0005634">
    <property type="term" value="C:nucleus"/>
    <property type="evidence" value="ECO:0007669"/>
    <property type="project" value="UniProtKB-SubCell"/>
</dbReference>
<feature type="domain" description="NAC" evidence="6">
    <location>
        <begin position="14"/>
        <end position="162"/>
    </location>
</feature>
<evidence type="ECO:0000256" key="2">
    <source>
        <dbReference type="ARBA" id="ARBA00023015"/>
    </source>
</evidence>
<evidence type="ECO:0000256" key="3">
    <source>
        <dbReference type="ARBA" id="ARBA00023125"/>
    </source>
</evidence>
<dbReference type="Gene3D" id="2.170.150.80">
    <property type="entry name" value="NAC domain"/>
    <property type="match status" value="1"/>
</dbReference>
<keyword evidence="8" id="KW-1185">Reference proteome</keyword>
<protein>
    <submittedName>
        <fullName evidence="7">OLC1v1022910C1</fullName>
    </submittedName>
</protein>
<evidence type="ECO:0000256" key="1">
    <source>
        <dbReference type="ARBA" id="ARBA00004123"/>
    </source>
</evidence>
<dbReference type="Proteomes" id="UP001161247">
    <property type="component" value="Chromosome 1"/>
</dbReference>
<dbReference type="FunFam" id="2.170.150.80:FF:000008">
    <property type="entry name" value="NAC domain-containing protein 72-like"/>
    <property type="match status" value="1"/>
</dbReference>
<dbReference type="PROSITE" id="PS51005">
    <property type="entry name" value="NAC"/>
    <property type="match status" value="1"/>
</dbReference>
<name>A0AAV1BYU3_OLDCO</name>
<organism evidence="7 8">
    <name type="scientific">Oldenlandia corymbosa var. corymbosa</name>
    <dbReference type="NCBI Taxonomy" id="529605"/>
    <lineage>
        <taxon>Eukaryota</taxon>
        <taxon>Viridiplantae</taxon>
        <taxon>Streptophyta</taxon>
        <taxon>Embryophyta</taxon>
        <taxon>Tracheophyta</taxon>
        <taxon>Spermatophyta</taxon>
        <taxon>Magnoliopsida</taxon>
        <taxon>eudicotyledons</taxon>
        <taxon>Gunneridae</taxon>
        <taxon>Pentapetalae</taxon>
        <taxon>asterids</taxon>
        <taxon>lamiids</taxon>
        <taxon>Gentianales</taxon>
        <taxon>Rubiaceae</taxon>
        <taxon>Rubioideae</taxon>
        <taxon>Spermacoceae</taxon>
        <taxon>Hedyotis-Oldenlandia complex</taxon>
        <taxon>Oldenlandia</taxon>
    </lineage>
</organism>
<evidence type="ECO:0000256" key="5">
    <source>
        <dbReference type="ARBA" id="ARBA00023242"/>
    </source>
</evidence>
<keyword evidence="2" id="KW-0805">Transcription regulation</keyword>
<dbReference type="PANTHER" id="PTHR31744">
    <property type="entry name" value="PROTEIN CUP-SHAPED COTYLEDON 2-RELATED"/>
    <property type="match status" value="1"/>
</dbReference>
<dbReference type="GO" id="GO:0003677">
    <property type="term" value="F:DNA binding"/>
    <property type="evidence" value="ECO:0007669"/>
    <property type="project" value="UniProtKB-KW"/>
</dbReference>
<evidence type="ECO:0000313" key="8">
    <source>
        <dbReference type="Proteomes" id="UP001161247"/>
    </source>
</evidence>
<dbReference type="GO" id="GO:0006355">
    <property type="term" value="P:regulation of DNA-templated transcription"/>
    <property type="evidence" value="ECO:0007669"/>
    <property type="project" value="InterPro"/>
</dbReference>
<dbReference type="Pfam" id="PF02365">
    <property type="entry name" value="NAM"/>
    <property type="match status" value="1"/>
</dbReference>
<dbReference type="PANTHER" id="PTHR31744:SF233">
    <property type="entry name" value="NAC DOMAIN-CONTAINING PROTEIN 72-LIKE"/>
    <property type="match status" value="1"/>
</dbReference>
<dbReference type="EMBL" id="OX459118">
    <property type="protein sequence ID" value="CAI9088559.1"/>
    <property type="molecule type" value="Genomic_DNA"/>
</dbReference>
<dbReference type="SUPFAM" id="SSF101941">
    <property type="entry name" value="NAC domain"/>
    <property type="match status" value="1"/>
</dbReference>
<keyword evidence="5" id="KW-0539">Nucleus</keyword>
<gene>
    <name evidence="7" type="ORF">OLC1_LOCUS1110</name>
</gene>
<dbReference type="InterPro" id="IPR003441">
    <property type="entry name" value="NAC-dom"/>
</dbReference>
<dbReference type="AlphaFoldDB" id="A0AAV1BYU3"/>
<dbReference type="InterPro" id="IPR036093">
    <property type="entry name" value="NAC_dom_sf"/>
</dbReference>
<keyword evidence="3" id="KW-0238">DNA-binding</keyword>
<comment type="subcellular location">
    <subcellularLocation>
        <location evidence="1">Nucleus</location>
    </subcellularLocation>
</comment>
<accession>A0AAV1BYU3</accession>
<evidence type="ECO:0000256" key="4">
    <source>
        <dbReference type="ARBA" id="ARBA00023163"/>
    </source>
</evidence>
<evidence type="ECO:0000313" key="7">
    <source>
        <dbReference type="EMBL" id="CAI9088559.1"/>
    </source>
</evidence>
<keyword evidence="4" id="KW-0804">Transcription</keyword>
<evidence type="ECO:0000259" key="6">
    <source>
        <dbReference type="PROSITE" id="PS51005"/>
    </source>
</evidence>
<reference evidence="7" key="1">
    <citation type="submission" date="2023-03" db="EMBL/GenBank/DDBJ databases">
        <authorList>
            <person name="Julca I."/>
        </authorList>
    </citation>
    <scope>NUCLEOTIDE SEQUENCE</scope>
</reference>
<sequence>MGVQEPDPLSQLSLPPGFRFFPTDEELLVQYLCRKVAGHHFSLQIIAEVDLYKFDPWVLPSKAIFGEKEWYFFSPRDRKYPNGSRPNRVAGSGYWKATGTDKIITTEGRKVGIKKALVFYVGKAPKGTKTNWIMHEYRLSEPPRKSGTSRLDDWVLCRIYKKNSSGGMKPVSGMMISNEHSHGSSSSSSSQFDDVLESLPEINDRFFALPRMNSLKNNNNNVHQEDQKINLQNLGSGSFDWATLAGLSTLPELGPTSQAQAIPGHHGHLNNVNGNNNNENNNNMNVQNDLYIPSFPRIHMDEEVQSGIRSNRVENPGFFQQQSTANVFSQSFHDSVDPFGIRYPPQTGNVMAFRQ</sequence>